<dbReference type="PROSITE" id="PS51471">
    <property type="entry name" value="FE2OG_OXY"/>
    <property type="match status" value="1"/>
</dbReference>
<sequence>MAPPTASDDIAPEDVIFDTKRVVPVSVIKLASEATGLPPQFVKSERERPTVAYDDYCREIPVISLKGVETESRRKGIVAEIGRACAEWGIFQIVDHGVPEELMKNLMDKNLAFFKLPQEDKLKYATKPEGYPEAFGYATGSHRADDDVLDWREFMLHSCLPKNVHETAYSFWPKKPEGYRDTLVEYSDKIDGLVTLLLGLISESLGLPTDYIKNAVGGEDTEQKILFNYYPHCPQPDLTLGHRSHTDFGTITLLQQIEVGGLQAYKKETDRWVTVEPISGAFVVNLADQLQILSNGKYRSVLHQAVVNSNQTRQSIVTFANPSSMSQMGPVPELLNEANPAKYPSYIFKDYLRLFRSNVLVVPDGSAG</sequence>
<keyword evidence="3 4" id="KW-0408">Iron</keyword>
<dbReference type="AlphaFoldDB" id="A0ABD1ZRX9"/>
<protein>
    <recommendedName>
        <fullName evidence="5">Fe2OG dioxygenase domain-containing protein</fullName>
    </recommendedName>
</protein>
<proteinExistence type="inferred from homology"/>
<keyword evidence="4" id="KW-0560">Oxidoreductase</keyword>
<gene>
    <name evidence="6" type="ORF">R1flu_022338</name>
</gene>
<dbReference type="InterPro" id="IPR005123">
    <property type="entry name" value="Oxoglu/Fe-dep_dioxygenase_dom"/>
</dbReference>
<reference evidence="6 7" key="1">
    <citation type="submission" date="2024-09" db="EMBL/GenBank/DDBJ databases">
        <title>Chromosome-scale assembly of Riccia fluitans.</title>
        <authorList>
            <person name="Paukszto L."/>
            <person name="Sawicki J."/>
            <person name="Karawczyk K."/>
            <person name="Piernik-Szablinska J."/>
            <person name="Szczecinska M."/>
            <person name="Mazdziarz M."/>
        </authorList>
    </citation>
    <scope>NUCLEOTIDE SEQUENCE [LARGE SCALE GENOMIC DNA]</scope>
    <source>
        <strain evidence="6">Rf_01</strain>
        <tissue evidence="6">Aerial parts of the thallus</tissue>
    </source>
</reference>
<dbReference type="PRINTS" id="PR00682">
    <property type="entry name" value="IPNSYNTHASE"/>
</dbReference>
<dbReference type="PANTHER" id="PTHR47991">
    <property type="entry name" value="OXOGLUTARATE/IRON-DEPENDENT DIOXYGENASE"/>
    <property type="match status" value="1"/>
</dbReference>
<evidence type="ECO:0000313" key="7">
    <source>
        <dbReference type="Proteomes" id="UP001605036"/>
    </source>
</evidence>
<dbReference type="GO" id="GO:0046872">
    <property type="term" value="F:metal ion binding"/>
    <property type="evidence" value="ECO:0007669"/>
    <property type="project" value="UniProtKB-KW"/>
</dbReference>
<dbReference type="InterPro" id="IPR044861">
    <property type="entry name" value="IPNS-like_FE2OG_OXY"/>
</dbReference>
<dbReference type="GO" id="GO:0016491">
    <property type="term" value="F:oxidoreductase activity"/>
    <property type="evidence" value="ECO:0007669"/>
    <property type="project" value="UniProtKB-KW"/>
</dbReference>
<accession>A0ABD1ZRX9</accession>
<dbReference type="EMBL" id="JBHFFA010000001">
    <property type="protein sequence ID" value="KAL2654210.1"/>
    <property type="molecule type" value="Genomic_DNA"/>
</dbReference>
<dbReference type="Pfam" id="PF14226">
    <property type="entry name" value="DIOX_N"/>
    <property type="match status" value="1"/>
</dbReference>
<evidence type="ECO:0000256" key="1">
    <source>
        <dbReference type="ARBA" id="ARBA00008056"/>
    </source>
</evidence>
<evidence type="ECO:0000256" key="4">
    <source>
        <dbReference type="RuleBase" id="RU003682"/>
    </source>
</evidence>
<evidence type="ECO:0000256" key="3">
    <source>
        <dbReference type="ARBA" id="ARBA00023004"/>
    </source>
</evidence>
<dbReference type="SUPFAM" id="SSF51197">
    <property type="entry name" value="Clavaminate synthase-like"/>
    <property type="match status" value="1"/>
</dbReference>
<dbReference type="Gene3D" id="2.60.120.330">
    <property type="entry name" value="B-lactam Antibiotic, Isopenicillin N Synthase, Chain"/>
    <property type="match status" value="1"/>
</dbReference>
<keyword evidence="2 4" id="KW-0479">Metal-binding</keyword>
<dbReference type="InterPro" id="IPR026992">
    <property type="entry name" value="DIOX_N"/>
</dbReference>
<feature type="domain" description="Fe2OG dioxygenase" evidence="5">
    <location>
        <begin position="221"/>
        <end position="322"/>
    </location>
</feature>
<dbReference type="InterPro" id="IPR027443">
    <property type="entry name" value="IPNS-like_sf"/>
</dbReference>
<dbReference type="Pfam" id="PF03171">
    <property type="entry name" value="2OG-FeII_Oxy"/>
    <property type="match status" value="1"/>
</dbReference>
<comment type="similarity">
    <text evidence="1 4">Belongs to the iron/ascorbate-dependent oxidoreductase family.</text>
</comment>
<keyword evidence="7" id="KW-1185">Reference proteome</keyword>
<comment type="caution">
    <text evidence="6">The sequence shown here is derived from an EMBL/GenBank/DDBJ whole genome shotgun (WGS) entry which is preliminary data.</text>
</comment>
<evidence type="ECO:0000313" key="6">
    <source>
        <dbReference type="EMBL" id="KAL2654210.1"/>
    </source>
</evidence>
<evidence type="ECO:0000259" key="5">
    <source>
        <dbReference type="PROSITE" id="PS51471"/>
    </source>
</evidence>
<dbReference type="InterPro" id="IPR050295">
    <property type="entry name" value="Plant_2OG-oxidoreductases"/>
</dbReference>
<dbReference type="Proteomes" id="UP001605036">
    <property type="component" value="Unassembled WGS sequence"/>
</dbReference>
<name>A0ABD1ZRX9_9MARC</name>
<evidence type="ECO:0000256" key="2">
    <source>
        <dbReference type="ARBA" id="ARBA00022723"/>
    </source>
</evidence>
<organism evidence="6 7">
    <name type="scientific">Riccia fluitans</name>
    <dbReference type="NCBI Taxonomy" id="41844"/>
    <lineage>
        <taxon>Eukaryota</taxon>
        <taxon>Viridiplantae</taxon>
        <taxon>Streptophyta</taxon>
        <taxon>Embryophyta</taxon>
        <taxon>Marchantiophyta</taxon>
        <taxon>Marchantiopsida</taxon>
        <taxon>Marchantiidae</taxon>
        <taxon>Marchantiales</taxon>
        <taxon>Ricciaceae</taxon>
        <taxon>Riccia</taxon>
    </lineage>
</organism>